<sequence length="63" mass="7532">MNSDRIEGNWKEMKGKIQQQWGKLTNDDLDKIDGRREELVGKIQKNYGKSRDEAEKEVDRYFN</sequence>
<dbReference type="Gene3D" id="1.10.1470.10">
    <property type="entry name" value="YjbJ"/>
    <property type="match status" value="1"/>
</dbReference>
<gene>
    <name evidence="4" type="ORF">BFC18_13505</name>
</gene>
<feature type="compositionally biased region" description="Basic and acidic residues" evidence="2">
    <location>
        <begin position="49"/>
        <end position="63"/>
    </location>
</feature>
<name>A0A1E7Z9K2_9ALTE</name>
<feature type="region of interest" description="Disordered" evidence="2">
    <location>
        <begin position="44"/>
        <end position="63"/>
    </location>
</feature>
<evidence type="ECO:0000313" key="4">
    <source>
        <dbReference type="EMBL" id="OFC70199.1"/>
    </source>
</evidence>
<dbReference type="OrthoDB" id="9796058at2"/>
<evidence type="ECO:0000313" key="5">
    <source>
        <dbReference type="Proteomes" id="UP000175691"/>
    </source>
</evidence>
<organism evidence="4 5">
    <name type="scientific">Alteromonas confluentis</name>
    <dbReference type="NCBI Taxonomy" id="1656094"/>
    <lineage>
        <taxon>Bacteria</taxon>
        <taxon>Pseudomonadati</taxon>
        <taxon>Pseudomonadota</taxon>
        <taxon>Gammaproteobacteria</taxon>
        <taxon>Alteromonadales</taxon>
        <taxon>Alteromonadaceae</taxon>
        <taxon>Alteromonas/Salinimonas group</taxon>
        <taxon>Alteromonas</taxon>
    </lineage>
</organism>
<dbReference type="InterPro" id="IPR036629">
    <property type="entry name" value="YjbJ_sf"/>
</dbReference>
<dbReference type="Pfam" id="PF05532">
    <property type="entry name" value="CsbD"/>
    <property type="match status" value="1"/>
</dbReference>
<dbReference type="EMBL" id="MDHN01000029">
    <property type="protein sequence ID" value="OFC70199.1"/>
    <property type="molecule type" value="Genomic_DNA"/>
</dbReference>
<dbReference type="InterPro" id="IPR050423">
    <property type="entry name" value="UPF0337_stress_rsp"/>
</dbReference>
<protein>
    <recommendedName>
        <fullName evidence="3">CsbD-like domain-containing protein</fullName>
    </recommendedName>
</protein>
<dbReference type="InterPro" id="IPR008462">
    <property type="entry name" value="CsbD"/>
</dbReference>
<dbReference type="RefSeq" id="WP_070125842.1">
    <property type="nucleotide sequence ID" value="NZ_MDHN01000029.1"/>
</dbReference>
<dbReference type="Proteomes" id="UP000175691">
    <property type="component" value="Unassembled WGS sequence"/>
</dbReference>
<evidence type="ECO:0000256" key="2">
    <source>
        <dbReference type="SAM" id="MobiDB-lite"/>
    </source>
</evidence>
<feature type="domain" description="CsbD-like" evidence="3">
    <location>
        <begin position="4"/>
        <end position="56"/>
    </location>
</feature>
<evidence type="ECO:0000256" key="1">
    <source>
        <dbReference type="ARBA" id="ARBA00009129"/>
    </source>
</evidence>
<keyword evidence="5" id="KW-1185">Reference proteome</keyword>
<comment type="caution">
    <text evidence="4">The sequence shown here is derived from an EMBL/GenBank/DDBJ whole genome shotgun (WGS) entry which is preliminary data.</text>
</comment>
<reference evidence="4 5" key="1">
    <citation type="submission" date="2016-08" db="EMBL/GenBank/DDBJ databases">
        <authorList>
            <person name="Seilhamer J.J."/>
        </authorList>
    </citation>
    <scope>NUCLEOTIDE SEQUENCE [LARGE SCALE GENOMIC DNA]</scope>
    <source>
        <strain evidence="4 5">KCTC 42603</strain>
    </source>
</reference>
<dbReference type="PANTHER" id="PTHR34977:SF1">
    <property type="entry name" value="UPF0337 PROTEIN YJBJ"/>
    <property type="match status" value="1"/>
</dbReference>
<comment type="similarity">
    <text evidence="1">Belongs to the UPF0337 (CsbD) family.</text>
</comment>
<dbReference type="AlphaFoldDB" id="A0A1E7Z9K2"/>
<dbReference type="STRING" id="1656094.BFC18_13505"/>
<dbReference type="SUPFAM" id="SSF69047">
    <property type="entry name" value="Hypothetical protein YjbJ"/>
    <property type="match status" value="1"/>
</dbReference>
<proteinExistence type="inferred from homology"/>
<evidence type="ECO:0000259" key="3">
    <source>
        <dbReference type="Pfam" id="PF05532"/>
    </source>
</evidence>
<dbReference type="PANTHER" id="PTHR34977">
    <property type="entry name" value="UPF0337 PROTEIN YJBJ"/>
    <property type="match status" value="1"/>
</dbReference>
<dbReference type="PIRSF" id="PIRSF039008">
    <property type="entry name" value="YjbJ"/>
    <property type="match status" value="1"/>
</dbReference>
<accession>A0A1E7Z9K2</accession>
<dbReference type="InterPro" id="IPR026042">
    <property type="entry name" value="YjbJ"/>
</dbReference>